<name>A0A9X2JJQ4_9BACT</name>
<organism evidence="5 6">
    <name type="scientific">Aeoliella straminimaris</name>
    <dbReference type="NCBI Taxonomy" id="2954799"/>
    <lineage>
        <taxon>Bacteria</taxon>
        <taxon>Pseudomonadati</taxon>
        <taxon>Planctomycetota</taxon>
        <taxon>Planctomycetia</taxon>
        <taxon>Pirellulales</taxon>
        <taxon>Lacipirellulaceae</taxon>
        <taxon>Aeoliella</taxon>
    </lineage>
</organism>
<dbReference type="PANTHER" id="PTHR10434:SF11">
    <property type="entry name" value="1-ACYL-SN-GLYCEROL-3-PHOSPHATE ACYLTRANSFERASE"/>
    <property type="match status" value="1"/>
</dbReference>
<dbReference type="RefSeq" id="WP_252855136.1">
    <property type="nucleotide sequence ID" value="NZ_JAMXLR010000087.1"/>
</dbReference>
<sequence length="215" mass="23711">MYRRSFPKLLWYRLTQWVVGGVARVYFRLRRRGMRNMPAEGPVVLLANHQSHLDPLLIGCFMPRPLGYLARDTLFKGILGPMIRAYDAIPIDRDGGGLAGIRATLKRIKQGDAVLMFPEGTRSQDGKLQPLKPGFIALVRRGKASIVPLGIAGSFEAYPRGKTFPSPRPVALVCGKAIPPEDLANLDDEALLDLVAERMADCYAQARHVAGYGLT</sequence>
<dbReference type="SUPFAM" id="SSF69593">
    <property type="entry name" value="Glycerol-3-phosphate (1)-acyltransferase"/>
    <property type="match status" value="1"/>
</dbReference>
<dbReference type="GO" id="GO:0006654">
    <property type="term" value="P:phosphatidic acid biosynthetic process"/>
    <property type="evidence" value="ECO:0007669"/>
    <property type="project" value="TreeGrafter"/>
</dbReference>
<dbReference type="AlphaFoldDB" id="A0A9X2JJQ4"/>
<comment type="caution">
    <text evidence="5">The sequence shown here is derived from an EMBL/GenBank/DDBJ whole genome shotgun (WGS) entry which is preliminary data.</text>
</comment>
<feature type="domain" description="Phospholipid/glycerol acyltransferase" evidence="4">
    <location>
        <begin position="43"/>
        <end position="154"/>
    </location>
</feature>
<dbReference type="CDD" id="cd07989">
    <property type="entry name" value="LPLAT_AGPAT-like"/>
    <property type="match status" value="1"/>
</dbReference>
<evidence type="ECO:0000313" key="5">
    <source>
        <dbReference type="EMBL" id="MCO6047023.1"/>
    </source>
</evidence>
<evidence type="ECO:0000259" key="4">
    <source>
        <dbReference type="SMART" id="SM00563"/>
    </source>
</evidence>
<dbReference type="Proteomes" id="UP001155241">
    <property type="component" value="Unassembled WGS sequence"/>
</dbReference>
<accession>A0A9X2JJQ4</accession>
<dbReference type="InterPro" id="IPR002123">
    <property type="entry name" value="Plipid/glycerol_acylTrfase"/>
</dbReference>
<evidence type="ECO:0000256" key="3">
    <source>
        <dbReference type="ARBA" id="ARBA00023315"/>
    </source>
</evidence>
<dbReference type="Pfam" id="PF01553">
    <property type="entry name" value="Acyltransferase"/>
    <property type="match status" value="1"/>
</dbReference>
<dbReference type="PANTHER" id="PTHR10434">
    <property type="entry name" value="1-ACYL-SN-GLYCEROL-3-PHOSPHATE ACYLTRANSFERASE"/>
    <property type="match status" value="1"/>
</dbReference>
<evidence type="ECO:0000313" key="6">
    <source>
        <dbReference type="Proteomes" id="UP001155241"/>
    </source>
</evidence>
<keyword evidence="3 5" id="KW-0012">Acyltransferase</keyword>
<keyword evidence="2" id="KW-0808">Transferase</keyword>
<gene>
    <name evidence="5" type="ORF">NG895_24250</name>
</gene>
<proteinExistence type="predicted"/>
<comment type="pathway">
    <text evidence="1">Lipid metabolism.</text>
</comment>
<evidence type="ECO:0000256" key="1">
    <source>
        <dbReference type="ARBA" id="ARBA00005189"/>
    </source>
</evidence>
<keyword evidence="6" id="KW-1185">Reference proteome</keyword>
<evidence type="ECO:0000256" key="2">
    <source>
        <dbReference type="ARBA" id="ARBA00022679"/>
    </source>
</evidence>
<dbReference type="GO" id="GO:0003841">
    <property type="term" value="F:1-acylglycerol-3-phosphate O-acyltransferase activity"/>
    <property type="evidence" value="ECO:0007669"/>
    <property type="project" value="TreeGrafter"/>
</dbReference>
<reference evidence="5" key="1">
    <citation type="submission" date="2022-06" db="EMBL/GenBank/DDBJ databases">
        <title>Aeoliella straminimaris, a novel planctomycete from sediments.</title>
        <authorList>
            <person name="Vitorino I.R."/>
            <person name="Lage O.M."/>
        </authorList>
    </citation>
    <scope>NUCLEOTIDE SEQUENCE</scope>
    <source>
        <strain evidence="5">ICT_H6.2</strain>
    </source>
</reference>
<dbReference type="EMBL" id="JAMXLR010000087">
    <property type="protein sequence ID" value="MCO6047023.1"/>
    <property type="molecule type" value="Genomic_DNA"/>
</dbReference>
<protein>
    <submittedName>
        <fullName evidence="5">1-acyl-sn-glycerol-3-phosphate acyltransferase</fullName>
    </submittedName>
</protein>
<dbReference type="SMART" id="SM00563">
    <property type="entry name" value="PlsC"/>
    <property type="match status" value="1"/>
</dbReference>